<proteinExistence type="predicted"/>
<keyword evidence="6 7" id="KW-0472">Membrane</keyword>
<dbReference type="InterPro" id="IPR050189">
    <property type="entry name" value="MFS_Efflux_Transporters"/>
</dbReference>
<feature type="transmembrane region" description="Helical" evidence="7">
    <location>
        <begin position="208"/>
        <end position="230"/>
    </location>
</feature>
<dbReference type="PROSITE" id="PS50850">
    <property type="entry name" value="MFS"/>
    <property type="match status" value="1"/>
</dbReference>
<dbReference type="SUPFAM" id="SSF103473">
    <property type="entry name" value="MFS general substrate transporter"/>
    <property type="match status" value="1"/>
</dbReference>
<evidence type="ECO:0000256" key="3">
    <source>
        <dbReference type="ARBA" id="ARBA00022475"/>
    </source>
</evidence>
<comment type="subcellular location">
    <subcellularLocation>
        <location evidence="1">Cell membrane</location>
        <topology evidence="1">Multi-pass membrane protein</topology>
    </subcellularLocation>
</comment>
<dbReference type="STRING" id="87541.AWM71_02720"/>
<dbReference type="CDD" id="cd17324">
    <property type="entry name" value="MFS_NepI_like"/>
    <property type="match status" value="1"/>
</dbReference>
<dbReference type="PATRIC" id="fig|87541.4.peg.276"/>
<keyword evidence="5 7" id="KW-1133">Transmembrane helix</keyword>
<feature type="transmembrane region" description="Helical" evidence="7">
    <location>
        <begin position="46"/>
        <end position="67"/>
    </location>
</feature>
<accession>A0A133Y3Y2</accession>
<evidence type="ECO:0000313" key="9">
    <source>
        <dbReference type="EMBL" id="KXB37881.1"/>
    </source>
</evidence>
<reference evidence="9 10" key="1">
    <citation type="submission" date="2016-01" db="EMBL/GenBank/DDBJ databases">
        <authorList>
            <person name="Oliw E.H."/>
        </authorList>
    </citation>
    <scope>NUCLEOTIDE SEQUENCE [LARGE SCALE GENOMIC DNA]</scope>
    <source>
        <strain evidence="9 10">KA00635</strain>
    </source>
</reference>
<evidence type="ECO:0000256" key="6">
    <source>
        <dbReference type="ARBA" id="ARBA00023136"/>
    </source>
</evidence>
<name>A0A133Y3Y2_9LACT</name>
<evidence type="ECO:0000259" key="8">
    <source>
        <dbReference type="PROSITE" id="PS50850"/>
    </source>
</evidence>
<keyword evidence="2" id="KW-0813">Transport</keyword>
<dbReference type="GO" id="GO:0005886">
    <property type="term" value="C:plasma membrane"/>
    <property type="evidence" value="ECO:0007669"/>
    <property type="project" value="UniProtKB-SubCell"/>
</dbReference>
<evidence type="ECO:0000256" key="4">
    <source>
        <dbReference type="ARBA" id="ARBA00022692"/>
    </source>
</evidence>
<keyword evidence="4 7" id="KW-0812">Transmembrane</keyword>
<feature type="transmembrane region" description="Helical" evidence="7">
    <location>
        <begin position="293"/>
        <end position="313"/>
    </location>
</feature>
<dbReference type="RefSeq" id="WP_082715726.1">
    <property type="nucleotide sequence ID" value="NZ_JASOZP010000001.1"/>
</dbReference>
<evidence type="ECO:0000256" key="1">
    <source>
        <dbReference type="ARBA" id="ARBA00004651"/>
    </source>
</evidence>
<sequence length="382" mass="40326">MISNKQNASLMLLILMASITFLAILSELMPSGVLPLMADYFQVGKASAGSLVGFYAIASALCGIPLVSWTVEWNRKKLLAILLIGFALSNVTVSLSPFFPLALAGRVLGGMCAGTLWPMITAYGMALVDKENEGRAIAIIMSGTTIGMSIGQPIMTGIGLTFGFKVEFLSIGLFALCIAILCSLFLPSVPGEKRSQANSPLTMLKNSGVQLVLLLTFLGVAANYGLYTFITNLVADISYSGISSAQIFFGVGSIISVGLAMRYLDHRLHLLVSGMFGTGLVTMFLFYLGSSLLLFHLAFLLWGVSFGSLSSLFQSSTARQVTEGTAVANALQSSSFNFSIMIGSTVSGLLLEQGGTSPIIIMSAGLFLLGGVISSLSKKFFV</sequence>
<keyword evidence="3" id="KW-1003">Cell membrane</keyword>
<dbReference type="GO" id="GO:0022857">
    <property type="term" value="F:transmembrane transporter activity"/>
    <property type="evidence" value="ECO:0007669"/>
    <property type="project" value="InterPro"/>
</dbReference>
<dbReference type="Gene3D" id="1.20.1250.20">
    <property type="entry name" value="MFS general substrate transporter like domains"/>
    <property type="match status" value="1"/>
</dbReference>
<dbReference type="Proteomes" id="UP000070422">
    <property type="component" value="Unassembled WGS sequence"/>
</dbReference>
<dbReference type="EMBL" id="LSCQ01000017">
    <property type="protein sequence ID" value="KXB37881.1"/>
    <property type="molecule type" value="Genomic_DNA"/>
</dbReference>
<feature type="transmembrane region" description="Helical" evidence="7">
    <location>
        <begin position="138"/>
        <end position="162"/>
    </location>
</feature>
<evidence type="ECO:0000256" key="7">
    <source>
        <dbReference type="SAM" id="Phobius"/>
    </source>
</evidence>
<dbReference type="InterPro" id="IPR036259">
    <property type="entry name" value="MFS_trans_sf"/>
</dbReference>
<feature type="transmembrane region" description="Helical" evidence="7">
    <location>
        <begin position="79"/>
        <end position="101"/>
    </location>
</feature>
<protein>
    <submittedName>
        <fullName evidence="9">Transporter, major facilitator family protein</fullName>
    </submittedName>
</protein>
<feature type="transmembrane region" description="Helical" evidence="7">
    <location>
        <begin position="168"/>
        <end position="187"/>
    </location>
</feature>
<dbReference type="PANTHER" id="PTHR43124:SF3">
    <property type="entry name" value="CHLORAMPHENICOL EFFLUX PUMP RV0191"/>
    <property type="match status" value="1"/>
</dbReference>
<dbReference type="InterPro" id="IPR020846">
    <property type="entry name" value="MFS_dom"/>
</dbReference>
<dbReference type="InterPro" id="IPR011701">
    <property type="entry name" value="MFS"/>
</dbReference>
<feature type="transmembrane region" description="Helical" evidence="7">
    <location>
        <begin position="357"/>
        <end position="376"/>
    </location>
</feature>
<feature type="transmembrane region" description="Helical" evidence="7">
    <location>
        <begin position="242"/>
        <end position="261"/>
    </location>
</feature>
<comment type="caution">
    <text evidence="9">The sequence shown here is derived from an EMBL/GenBank/DDBJ whole genome shotgun (WGS) entry which is preliminary data.</text>
</comment>
<dbReference type="PANTHER" id="PTHR43124">
    <property type="entry name" value="PURINE EFFLUX PUMP PBUE"/>
    <property type="match status" value="1"/>
</dbReference>
<feature type="transmembrane region" description="Helical" evidence="7">
    <location>
        <begin position="107"/>
        <end position="126"/>
    </location>
</feature>
<dbReference type="AlphaFoldDB" id="A0A133Y3Y2"/>
<dbReference type="OrthoDB" id="2810795at2"/>
<evidence type="ECO:0000256" key="5">
    <source>
        <dbReference type="ARBA" id="ARBA00022989"/>
    </source>
</evidence>
<feature type="domain" description="Major facilitator superfamily (MFS) profile" evidence="8">
    <location>
        <begin position="12"/>
        <end position="382"/>
    </location>
</feature>
<evidence type="ECO:0000256" key="2">
    <source>
        <dbReference type="ARBA" id="ARBA00022448"/>
    </source>
</evidence>
<evidence type="ECO:0000313" key="10">
    <source>
        <dbReference type="Proteomes" id="UP000070422"/>
    </source>
</evidence>
<gene>
    <name evidence="9" type="ORF">HMPREF3187_00275</name>
</gene>
<feature type="transmembrane region" description="Helical" evidence="7">
    <location>
        <begin position="7"/>
        <end position="26"/>
    </location>
</feature>
<organism evidence="9 10">
    <name type="scientific">Aerococcus christensenii</name>
    <dbReference type="NCBI Taxonomy" id="87541"/>
    <lineage>
        <taxon>Bacteria</taxon>
        <taxon>Bacillati</taxon>
        <taxon>Bacillota</taxon>
        <taxon>Bacilli</taxon>
        <taxon>Lactobacillales</taxon>
        <taxon>Aerococcaceae</taxon>
        <taxon>Aerococcus</taxon>
    </lineage>
</organism>
<dbReference type="Pfam" id="PF07690">
    <property type="entry name" value="MFS_1"/>
    <property type="match status" value="1"/>
</dbReference>